<dbReference type="Proteomes" id="UP000765509">
    <property type="component" value="Unassembled WGS sequence"/>
</dbReference>
<evidence type="ECO:0000313" key="2">
    <source>
        <dbReference type="Proteomes" id="UP000765509"/>
    </source>
</evidence>
<accession>A0A9Q3DV06</accession>
<protein>
    <submittedName>
        <fullName evidence="1">Uncharacterized protein</fullName>
    </submittedName>
</protein>
<sequence>MHSNPPILAKNSKDHLWPPAQLKSTLPLSSRGRFPIPPFTLYSRMQEWCIYGIIYHYAPFLLSNPMVTFSGRNSTIPNQGPKIHHQFRRRTLQLISLEIHSSYQKTISGPQPPGPAGVGLAILPGLFQGTFSEVINHSISCQVGKYLNTPWTTQLVHTGSNQESCMALAQLGQFIFHCGNPVTQFQFSRWQQLY</sequence>
<comment type="caution">
    <text evidence="1">The sequence shown here is derived from an EMBL/GenBank/DDBJ whole genome shotgun (WGS) entry which is preliminary data.</text>
</comment>
<name>A0A9Q3DV06_9BASI</name>
<evidence type="ECO:0000313" key="1">
    <source>
        <dbReference type="EMBL" id="MBW0508308.1"/>
    </source>
</evidence>
<proteinExistence type="predicted"/>
<dbReference type="AlphaFoldDB" id="A0A9Q3DV06"/>
<dbReference type="EMBL" id="AVOT02020250">
    <property type="protein sequence ID" value="MBW0508308.1"/>
    <property type="molecule type" value="Genomic_DNA"/>
</dbReference>
<reference evidence="1" key="1">
    <citation type="submission" date="2021-03" db="EMBL/GenBank/DDBJ databases">
        <title>Draft genome sequence of rust myrtle Austropuccinia psidii MF-1, a brazilian biotype.</title>
        <authorList>
            <person name="Quecine M.C."/>
            <person name="Pachon D.M.R."/>
            <person name="Bonatelli M.L."/>
            <person name="Correr F.H."/>
            <person name="Franceschini L.M."/>
            <person name="Leite T.F."/>
            <person name="Margarido G.R.A."/>
            <person name="Almeida C.A."/>
            <person name="Ferrarezi J.A."/>
            <person name="Labate C.A."/>
        </authorList>
    </citation>
    <scope>NUCLEOTIDE SEQUENCE</scope>
    <source>
        <strain evidence="1">MF-1</strain>
    </source>
</reference>
<gene>
    <name evidence="1" type="ORF">O181_048023</name>
</gene>
<keyword evidence="2" id="KW-1185">Reference proteome</keyword>
<organism evidence="1 2">
    <name type="scientific">Austropuccinia psidii MF-1</name>
    <dbReference type="NCBI Taxonomy" id="1389203"/>
    <lineage>
        <taxon>Eukaryota</taxon>
        <taxon>Fungi</taxon>
        <taxon>Dikarya</taxon>
        <taxon>Basidiomycota</taxon>
        <taxon>Pucciniomycotina</taxon>
        <taxon>Pucciniomycetes</taxon>
        <taxon>Pucciniales</taxon>
        <taxon>Sphaerophragmiaceae</taxon>
        <taxon>Austropuccinia</taxon>
    </lineage>
</organism>